<name>A0A1I8AQS7_9BILA</name>
<dbReference type="Proteomes" id="UP000095287">
    <property type="component" value="Unplaced"/>
</dbReference>
<feature type="region of interest" description="Disordered" evidence="1">
    <location>
        <begin position="205"/>
        <end position="241"/>
    </location>
</feature>
<protein>
    <submittedName>
        <fullName evidence="4">Uncharacterized protein</fullName>
    </submittedName>
</protein>
<organism evidence="3 4">
    <name type="scientific">Steinernema glaseri</name>
    <dbReference type="NCBI Taxonomy" id="37863"/>
    <lineage>
        <taxon>Eukaryota</taxon>
        <taxon>Metazoa</taxon>
        <taxon>Ecdysozoa</taxon>
        <taxon>Nematoda</taxon>
        <taxon>Chromadorea</taxon>
        <taxon>Rhabditida</taxon>
        <taxon>Tylenchina</taxon>
        <taxon>Panagrolaimomorpha</taxon>
        <taxon>Strongyloidoidea</taxon>
        <taxon>Steinernematidae</taxon>
        <taxon>Steinernema</taxon>
    </lineage>
</organism>
<keyword evidence="3" id="KW-1185">Reference proteome</keyword>
<accession>A0A1I8AQS7</accession>
<proteinExistence type="predicted"/>
<reference evidence="4" key="1">
    <citation type="submission" date="2016-11" db="UniProtKB">
        <authorList>
            <consortium name="WormBaseParasite"/>
        </authorList>
    </citation>
    <scope>IDENTIFICATION</scope>
</reference>
<keyword evidence="2" id="KW-0812">Transmembrane</keyword>
<feature type="transmembrane region" description="Helical" evidence="2">
    <location>
        <begin position="110"/>
        <end position="135"/>
    </location>
</feature>
<evidence type="ECO:0000256" key="2">
    <source>
        <dbReference type="SAM" id="Phobius"/>
    </source>
</evidence>
<dbReference type="WBParaSite" id="L893_g8108.t1">
    <property type="protein sequence ID" value="L893_g8108.t1"/>
    <property type="gene ID" value="L893_g8108"/>
</dbReference>
<feature type="compositionally biased region" description="Basic and acidic residues" evidence="1">
    <location>
        <begin position="217"/>
        <end position="238"/>
    </location>
</feature>
<sequence>MEMKTANSTFPYFHETKIRSKQKLRWGVGEHTDERTAPRTEHWRAMSSLKTFRPISSLIELYSRHVRRGTLLLDSKNVDLFFDDCLLYERVVFSSAYTMPTTKSSRTAKIFLVIAWISGVFALICAFGTLGFLIAAEFDKDLSSESVLVMSVGGSCTIVSSLVCCIFVVVWYTCVKKSRKEERRLRLSYGSTDVISDMTPAKAQPVPFQRQQNSNEQVKKPSNEPIRKEARKQQKRWTDSSSTEKISRVVFGRNNVSTVSKVSNCDPPTVSNINAPSVSHVSVNADMLTRDETRTEYRNDL</sequence>
<keyword evidence="2" id="KW-1133">Transmembrane helix</keyword>
<feature type="transmembrane region" description="Helical" evidence="2">
    <location>
        <begin position="147"/>
        <end position="174"/>
    </location>
</feature>
<evidence type="ECO:0000313" key="4">
    <source>
        <dbReference type="WBParaSite" id="L893_g8108.t1"/>
    </source>
</evidence>
<evidence type="ECO:0000256" key="1">
    <source>
        <dbReference type="SAM" id="MobiDB-lite"/>
    </source>
</evidence>
<dbReference type="AlphaFoldDB" id="A0A1I8AQS7"/>
<evidence type="ECO:0000313" key="3">
    <source>
        <dbReference type="Proteomes" id="UP000095287"/>
    </source>
</evidence>
<keyword evidence="2" id="KW-0472">Membrane</keyword>